<feature type="region of interest" description="Disordered" evidence="1">
    <location>
        <begin position="1"/>
        <end position="42"/>
    </location>
</feature>
<accession>Q1D1N3</accession>
<evidence type="ECO:0000313" key="2">
    <source>
        <dbReference type="EMBL" id="ABF91219.1"/>
    </source>
</evidence>
<dbReference type="Proteomes" id="UP000002402">
    <property type="component" value="Chromosome"/>
</dbReference>
<evidence type="ECO:0000256" key="1">
    <source>
        <dbReference type="SAM" id="MobiDB-lite"/>
    </source>
</evidence>
<proteinExistence type="predicted"/>
<dbReference type="STRING" id="246197.MXAN_5288"/>
<reference evidence="2 3" key="1">
    <citation type="journal article" date="2006" name="Proc. Natl. Acad. Sci. U.S.A.">
        <title>Evolution of sensory complexity recorded in a myxobacterial genome.</title>
        <authorList>
            <person name="Goldman B.S."/>
            <person name="Nierman W.C."/>
            <person name="Kaiser D."/>
            <person name="Slater S.C."/>
            <person name="Durkin A.S."/>
            <person name="Eisen J.A."/>
            <person name="Ronning C.M."/>
            <person name="Barbazuk W.B."/>
            <person name="Blanchard M."/>
            <person name="Field C."/>
            <person name="Halling C."/>
            <person name="Hinkle G."/>
            <person name="Iartchuk O."/>
            <person name="Kim H.S."/>
            <person name="Mackenzie C."/>
            <person name="Madupu R."/>
            <person name="Miller N."/>
            <person name="Shvartsbeyn A."/>
            <person name="Sullivan S.A."/>
            <person name="Vaudin M."/>
            <person name="Wiegand R."/>
            <person name="Kaplan H.B."/>
        </authorList>
    </citation>
    <scope>NUCLEOTIDE SEQUENCE [LARGE SCALE GENOMIC DNA]</scope>
    <source>
        <strain evidence="3">DK1622</strain>
    </source>
</reference>
<organism evidence="2 3">
    <name type="scientific">Myxococcus xanthus (strain DK1622)</name>
    <dbReference type="NCBI Taxonomy" id="246197"/>
    <lineage>
        <taxon>Bacteria</taxon>
        <taxon>Pseudomonadati</taxon>
        <taxon>Myxococcota</taxon>
        <taxon>Myxococcia</taxon>
        <taxon>Myxococcales</taxon>
        <taxon>Cystobacterineae</taxon>
        <taxon>Myxococcaceae</taxon>
        <taxon>Myxococcus</taxon>
    </lineage>
</organism>
<dbReference type="EMBL" id="CP000113">
    <property type="protein sequence ID" value="ABF91219.1"/>
    <property type="molecule type" value="Genomic_DNA"/>
</dbReference>
<protein>
    <submittedName>
        <fullName evidence="2">Uncharacterized protein</fullName>
    </submittedName>
</protein>
<name>Q1D1N3_MYXXD</name>
<dbReference type="EnsemblBacteria" id="ABF91219">
    <property type="protein sequence ID" value="ABF91219"/>
    <property type="gene ID" value="MXAN_5288"/>
</dbReference>
<sequence length="356" mass="38889">MRGPGRPRAERQSRRLDTIPRDAVTGHGQAVRGRPSSRHPRTGLVHEAELPTLHDQRQPILEMAHRLEAEAVCPYAAGSARMRGMDDFYADVLDHVGRPPREFGSVHLHVEPVIRNPLGQATAVVWFQAAFEPLATTPSSVLVMGRQKQGSAHRMLGQFPLPPLAGGRVVRWRLPLELPPEFDEVHFQVESSLHPNAGRVRPAWKLFDTLEIPKESDMKAVSSEVSMGIDLGESLLNTVMSGGLSVTAYMKMGPQVSPGSLAVKRHAAATLPTAFIAAVVDGPLEPLSDLQCELVWEPGMALPAASAAPSWSTEPTPAMAAHVLKTLRTCYACGFEGPREEYERATMCPRCDATWM</sequence>
<gene>
    <name evidence="2" type="ordered locus">MXAN_5288</name>
</gene>
<feature type="compositionally biased region" description="Basic and acidic residues" evidence="1">
    <location>
        <begin position="7"/>
        <end position="20"/>
    </location>
</feature>
<dbReference type="KEGG" id="mxa:MXAN_5288"/>
<evidence type="ECO:0000313" key="3">
    <source>
        <dbReference type="Proteomes" id="UP000002402"/>
    </source>
</evidence>
<dbReference type="AlphaFoldDB" id="Q1D1N3"/>
<keyword evidence="3" id="KW-1185">Reference proteome</keyword>
<dbReference type="HOGENOM" id="CLU_778077_0_0_7"/>